<proteinExistence type="predicted"/>
<feature type="region of interest" description="Disordered" evidence="1">
    <location>
        <begin position="59"/>
        <end position="183"/>
    </location>
</feature>
<feature type="compositionally biased region" description="Basic residues" evidence="1">
    <location>
        <begin position="123"/>
        <end position="145"/>
    </location>
</feature>
<dbReference type="AlphaFoldDB" id="A0A9E7L3D4"/>
<reference evidence="2" key="1">
    <citation type="submission" date="2022-05" db="EMBL/GenBank/DDBJ databases">
        <title>The Musa troglodytarum L. genome provides insights into the mechanism of non-climacteric behaviour and enrichment of carotenoids.</title>
        <authorList>
            <person name="Wang J."/>
        </authorList>
    </citation>
    <scope>NUCLEOTIDE SEQUENCE</scope>
    <source>
        <tissue evidence="2">Leaf</tissue>
    </source>
</reference>
<sequence>MTAKSIMPIQSSSHYQHLILLRSYLLLPNALFDESRAEHNKERERDAVAAAVFVHPCARGQAGGQKPTTRAPPGRTTGAMPGNGEITPASRWRTVASNRSRGTMVRPPPTYYVHYHDTLGSRTTRRQAGRHRAQKNPRTARKRKREVADGDSRRKGTRDGVSLESSFEEEEGEGEREQDAIVFYKERGREMGGGAADMECLEKSAWLPDSV</sequence>
<evidence type="ECO:0000313" key="2">
    <source>
        <dbReference type="EMBL" id="URE36424.1"/>
    </source>
</evidence>
<name>A0A9E7L3D4_9LILI</name>
<dbReference type="EMBL" id="CP097510">
    <property type="protein sequence ID" value="URE36424.1"/>
    <property type="molecule type" value="Genomic_DNA"/>
</dbReference>
<dbReference type="Proteomes" id="UP001055439">
    <property type="component" value="Chromosome 8"/>
</dbReference>
<keyword evidence="3" id="KW-1185">Reference proteome</keyword>
<accession>A0A9E7L3D4</accession>
<evidence type="ECO:0000313" key="3">
    <source>
        <dbReference type="Proteomes" id="UP001055439"/>
    </source>
</evidence>
<organism evidence="2 3">
    <name type="scientific">Musa troglodytarum</name>
    <name type="common">fe'i banana</name>
    <dbReference type="NCBI Taxonomy" id="320322"/>
    <lineage>
        <taxon>Eukaryota</taxon>
        <taxon>Viridiplantae</taxon>
        <taxon>Streptophyta</taxon>
        <taxon>Embryophyta</taxon>
        <taxon>Tracheophyta</taxon>
        <taxon>Spermatophyta</taxon>
        <taxon>Magnoliopsida</taxon>
        <taxon>Liliopsida</taxon>
        <taxon>Zingiberales</taxon>
        <taxon>Musaceae</taxon>
        <taxon>Musa</taxon>
    </lineage>
</organism>
<protein>
    <submittedName>
        <fullName evidence="2">Uncharacterized protein</fullName>
    </submittedName>
</protein>
<feature type="compositionally biased region" description="Basic and acidic residues" evidence="1">
    <location>
        <begin position="146"/>
        <end position="158"/>
    </location>
</feature>
<feature type="compositionally biased region" description="Low complexity" evidence="1">
    <location>
        <begin position="67"/>
        <end position="79"/>
    </location>
</feature>
<evidence type="ECO:0000256" key="1">
    <source>
        <dbReference type="SAM" id="MobiDB-lite"/>
    </source>
</evidence>
<gene>
    <name evidence="2" type="ORF">MUK42_17081</name>
</gene>